<dbReference type="SMR" id="A0A6L0Y3M7"/>
<accession>A0A6L0Y3M7</accession>
<dbReference type="GO" id="GO:0051119">
    <property type="term" value="F:sugar transmembrane transporter activity"/>
    <property type="evidence" value="ECO:0007669"/>
    <property type="project" value="InterPro"/>
</dbReference>
<dbReference type="AlphaFoldDB" id="A0A6L0Y3M7"/>
<feature type="transmembrane region" description="Helical" evidence="10">
    <location>
        <begin position="198"/>
        <end position="217"/>
    </location>
</feature>
<feature type="transmembrane region" description="Helical" evidence="10">
    <location>
        <begin position="63"/>
        <end position="88"/>
    </location>
</feature>
<organism evidence="11 12">
    <name type="scientific">Leishmania infantum</name>
    <dbReference type="NCBI Taxonomy" id="5671"/>
    <lineage>
        <taxon>Eukaryota</taxon>
        <taxon>Discoba</taxon>
        <taxon>Euglenozoa</taxon>
        <taxon>Kinetoplastea</taxon>
        <taxon>Metakinetoplastina</taxon>
        <taxon>Trypanosomatida</taxon>
        <taxon>Trypanosomatidae</taxon>
        <taxon>Leishmaniinae</taxon>
        <taxon>Leishmania</taxon>
    </lineage>
</organism>
<keyword evidence="7" id="KW-0677">Repeat</keyword>
<evidence type="ECO:0000256" key="9">
    <source>
        <dbReference type="ARBA" id="ARBA00023136"/>
    </source>
</evidence>
<dbReference type="PANTHER" id="PTHR10791">
    <property type="entry name" value="RAG1-ACTIVATING PROTEIN 1"/>
    <property type="match status" value="1"/>
</dbReference>
<evidence type="ECO:0000313" key="12">
    <source>
        <dbReference type="Proteomes" id="UP000255414"/>
    </source>
</evidence>
<dbReference type="InterPro" id="IPR047664">
    <property type="entry name" value="SWEET"/>
</dbReference>
<sequence length="239" mass="25907">MSVFLQIISVCATLAALCMVASPVITVKSMRAAKSVGSMTITFFCAQFLNCNVWSMYGVQTLALPVIICNTFGSAVAAYCILTFLTVARMEEKAGHVLKSTSYGASLKTATLTIFLIALLLLLFLYLMNFSSSDFAAQLNGILGGCCSVFMLSSPLGMAKAIIHERNAEPLQPATVMFATLNSVLWMLYGLLSLDMYITIPNVLCTSACIFQIFLLVRYGRHPAEHVEITETIAPVPLD</sequence>
<feature type="transmembrane region" description="Helical" evidence="10">
    <location>
        <begin position="135"/>
        <end position="153"/>
    </location>
</feature>
<evidence type="ECO:0000256" key="7">
    <source>
        <dbReference type="ARBA" id="ARBA00022737"/>
    </source>
</evidence>
<keyword evidence="6 10" id="KW-0812">Transmembrane</keyword>
<evidence type="ECO:0000256" key="4">
    <source>
        <dbReference type="ARBA" id="ARBA00022475"/>
    </source>
</evidence>
<evidence type="ECO:0000256" key="1">
    <source>
        <dbReference type="ARBA" id="ARBA00004651"/>
    </source>
</evidence>
<proteinExistence type="inferred from homology"/>
<feature type="transmembrane region" description="Helical" evidence="10">
    <location>
        <begin position="39"/>
        <end position="57"/>
    </location>
</feature>
<keyword evidence="3" id="KW-0813">Transport</keyword>
<evidence type="ECO:0000256" key="3">
    <source>
        <dbReference type="ARBA" id="ARBA00022448"/>
    </source>
</evidence>
<evidence type="ECO:0000313" key="11">
    <source>
        <dbReference type="EMBL" id="CAC9552196.1"/>
    </source>
</evidence>
<feature type="transmembrane region" description="Helical" evidence="10">
    <location>
        <begin position="6"/>
        <end position="27"/>
    </location>
</feature>
<protein>
    <submittedName>
        <fullName evidence="11">Sugar_efflux_transporter_for_intercellular_exchange_-_putative</fullName>
    </submittedName>
</protein>
<gene>
    <name evidence="11" type="ORF">LINF_360058200</name>
</gene>
<feature type="transmembrane region" description="Helical" evidence="10">
    <location>
        <begin position="109"/>
        <end position="129"/>
    </location>
</feature>
<dbReference type="PANTHER" id="PTHR10791:SF30">
    <property type="entry name" value="SUGAR TRANSPORTER SWEET1"/>
    <property type="match status" value="1"/>
</dbReference>
<reference evidence="11" key="1">
    <citation type="submission" date="2020-06" db="EMBL/GenBank/DDBJ databases">
        <authorList>
            <person name="Gonzalez-de la Fuente S."/>
            <person name="Peiro-Pastor R."/>
            <person name="Rastrojo A."/>
            <person name="Moreno J."/>
            <person name="Carrasco-Ramiro F."/>
            <person name="Requena JM."/>
            <person name="Aguado B."/>
        </authorList>
    </citation>
    <scope>NUCLEOTIDE SEQUENCE</scope>
</reference>
<dbReference type="InterPro" id="IPR004316">
    <property type="entry name" value="SWEET_rpt"/>
</dbReference>
<dbReference type="OMA" id="MEMGVAK"/>
<evidence type="ECO:0000256" key="6">
    <source>
        <dbReference type="ARBA" id="ARBA00022692"/>
    </source>
</evidence>
<dbReference type="Pfam" id="PF03083">
    <property type="entry name" value="MtN3_slv"/>
    <property type="match status" value="2"/>
</dbReference>
<keyword evidence="5" id="KW-0762">Sugar transport</keyword>
<comment type="subcellular location">
    <subcellularLocation>
        <location evidence="1">Cell membrane</location>
        <topology evidence="1">Multi-pass membrane protein</topology>
    </subcellularLocation>
</comment>
<evidence type="ECO:0000256" key="5">
    <source>
        <dbReference type="ARBA" id="ARBA00022597"/>
    </source>
</evidence>
<evidence type="ECO:0000256" key="8">
    <source>
        <dbReference type="ARBA" id="ARBA00022989"/>
    </source>
</evidence>
<comment type="similarity">
    <text evidence="2">Belongs to the SWEET sugar transporter family.</text>
</comment>
<dbReference type="GO" id="GO:0005886">
    <property type="term" value="C:plasma membrane"/>
    <property type="evidence" value="ECO:0007669"/>
    <property type="project" value="UniProtKB-SubCell"/>
</dbReference>
<dbReference type="Proteomes" id="UP000255414">
    <property type="component" value="Chromosome 36"/>
</dbReference>
<dbReference type="EMBL" id="LR812969">
    <property type="protein sequence ID" value="CAC9552196.1"/>
    <property type="molecule type" value="Genomic_DNA"/>
</dbReference>
<evidence type="ECO:0000256" key="2">
    <source>
        <dbReference type="ARBA" id="ARBA00007809"/>
    </source>
</evidence>
<dbReference type="Gene3D" id="1.20.1280.290">
    <property type="match status" value="2"/>
</dbReference>
<keyword evidence="4" id="KW-1003">Cell membrane</keyword>
<feature type="transmembrane region" description="Helical" evidence="10">
    <location>
        <begin position="174"/>
        <end position="192"/>
    </location>
</feature>
<name>A0A6L0Y3M7_LEIIN</name>
<dbReference type="FunFam" id="1.20.1280.290:FF:000058">
    <property type="entry name" value="Sugar efflux transporter for intercellular exchange, putative"/>
    <property type="match status" value="1"/>
</dbReference>
<evidence type="ECO:0000256" key="10">
    <source>
        <dbReference type="SAM" id="Phobius"/>
    </source>
</evidence>
<keyword evidence="8 10" id="KW-1133">Transmembrane helix</keyword>
<keyword evidence="9 10" id="KW-0472">Membrane</keyword>